<comment type="caution">
    <text evidence="2">The sequence shown here is derived from an EMBL/GenBank/DDBJ whole genome shotgun (WGS) entry which is preliminary data.</text>
</comment>
<gene>
    <name evidence="2" type="ORF">HRV97_13630</name>
</gene>
<dbReference type="EMBL" id="JABULH010000006">
    <property type="protein sequence ID" value="NTS66200.1"/>
    <property type="molecule type" value="Genomic_DNA"/>
</dbReference>
<dbReference type="Proteomes" id="UP000621447">
    <property type="component" value="Unassembled WGS sequence"/>
</dbReference>
<dbReference type="Pfam" id="PF05257">
    <property type="entry name" value="CHAP"/>
    <property type="match status" value="1"/>
</dbReference>
<organism evidence="2 3">
    <name type="scientific">Sphingomonas hominis</name>
    <dbReference type="NCBI Taxonomy" id="2741495"/>
    <lineage>
        <taxon>Bacteria</taxon>
        <taxon>Pseudomonadati</taxon>
        <taxon>Pseudomonadota</taxon>
        <taxon>Alphaproteobacteria</taxon>
        <taxon>Sphingomonadales</taxon>
        <taxon>Sphingomonadaceae</taxon>
        <taxon>Sphingomonas</taxon>
    </lineage>
</organism>
<dbReference type="PROSITE" id="PS50911">
    <property type="entry name" value="CHAP"/>
    <property type="match status" value="1"/>
</dbReference>
<dbReference type="SUPFAM" id="SSF54001">
    <property type="entry name" value="Cysteine proteinases"/>
    <property type="match status" value="1"/>
</dbReference>
<accession>A0ABX2JHU8</accession>
<evidence type="ECO:0000313" key="3">
    <source>
        <dbReference type="Proteomes" id="UP000621447"/>
    </source>
</evidence>
<keyword evidence="3" id="KW-1185">Reference proteome</keyword>
<name>A0ABX2JHU8_9SPHN</name>
<evidence type="ECO:0000259" key="1">
    <source>
        <dbReference type="PROSITE" id="PS50911"/>
    </source>
</evidence>
<protein>
    <submittedName>
        <fullName evidence="2">CHAP domain-containing protein</fullName>
    </submittedName>
</protein>
<dbReference type="Gene3D" id="3.90.1720.10">
    <property type="entry name" value="endopeptidase domain like (from Nostoc punctiforme)"/>
    <property type="match status" value="1"/>
</dbReference>
<dbReference type="InterPro" id="IPR007921">
    <property type="entry name" value="CHAP_dom"/>
</dbReference>
<evidence type="ECO:0000313" key="2">
    <source>
        <dbReference type="EMBL" id="NTS66200.1"/>
    </source>
</evidence>
<feature type="domain" description="Peptidase C51" evidence="1">
    <location>
        <begin position="1"/>
        <end position="109"/>
    </location>
</feature>
<proteinExistence type="predicted"/>
<dbReference type="RefSeq" id="WP_174194835.1">
    <property type="nucleotide sequence ID" value="NZ_JABULH010000006.1"/>
</dbReference>
<reference evidence="2 3" key="1">
    <citation type="submission" date="2020-06" db="EMBL/GenBank/DDBJ databases">
        <title>Sphingomonas hominis sp. nov., a member of the Sphingomonas, isolated from the hair of a 22-year-old girl.</title>
        <authorList>
            <person name="Zhang D.-F."/>
            <person name="Cui X.-W."/>
        </authorList>
    </citation>
    <scope>NUCLEOTIDE SEQUENCE [LARGE SCALE GENOMIC DNA]</scope>
    <source>
        <strain evidence="2 3">HHU CXW</strain>
    </source>
</reference>
<dbReference type="InterPro" id="IPR038765">
    <property type="entry name" value="Papain-like_cys_pep_sf"/>
</dbReference>
<sequence length="169" mass="17951">MTAVPASAKYLQCVPFAREVSGIDIRGNANTWWGQAAGRYDRGTSPAIGAVMAFKATSRMRVGHVAMVSRIVNDREVLLTHANWSRRGGIERDVRAIDVSPAGDWSQVRVWFAANHDLGTSVNPVQGFIYAHGARAAEPAAPEPTLPTMTIATNAPVSVAAGVQLASAN</sequence>